<evidence type="ECO:0000256" key="2">
    <source>
        <dbReference type="ARBA" id="ARBA00023004"/>
    </source>
</evidence>
<dbReference type="Pfam" id="PF13187">
    <property type="entry name" value="Fer4_9"/>
    <property type="match status" value="1"/>
</dbReference>
<dbReference type="GO" id="GO:0046872">
    <property type="term" value="F:metal ion binding"/>
    <property type="evidence" value="ECO:0007669"/>
    <property type="project" value="UniProtKB-KW"/>
</dbReference>
<dbReference type="PANTHER" id="PTHR43312">
    <property type="entry name" value="D-THREO-ALDOSE 1-DEHYDROGENASE"/>
    <property type="match status" value="1"/>
</dbReference>
<dbReference type="Gene3D" id="3.20.20.100">
    <property type="entry name" value="NADP-dependent oxidoreductase domain"/>
    <property type="match status" value="1"/>
</dbReference>
<dbReference type="InterPro" id="IPR023210">
    <property type="entry name" value="NADP_OxRdtase_dom"/>
</dbReference>
<dbReference type="InterPro" id="IPR017900">
    <property type="entry name" value="4Fe4S_Fe_S_CS"/>
</dbReference>
<dbReference type="Pfam" id="PF00248">
    <property type="entry name" value="Aldo_ket_red"/>
    <property type="match status" value="1"/>
</dbReference>
<proteinExistence type="predicted"/>
<dbReference type="EMBL" id="CP035108">
    <property type="protein sequence ID" value="QAR33520.1"/>
    <property type="molecule type" value="Genomic_DNA"/>
</dbReference>
<accession>A0A3R5XXB3</accession>
<keyword evidence="2" id="KW-0408">Iron</keyword>
<reference evidence="5 6" key="1">
    <citation type="submission" date="2019-01" db="EMBL/GenBank/DDBJ databases">
        <title>Geovibrio thiophilus DSM 11263, complete genome.</title>
        <authorList>
            <person name="Spring S."/>
            <person name="Bunk B."/>
            <person name="Sproer C."/>
        </authorList>
    </citation>
    <scope>NUCLEOTIDE SEQUENCE [LARGE SCALE GENOMIC DNA]</scope>
    <source>
        <strain evidence="5 6">DSM 11263</strain>
    </source>
</reference>
<dbReference type="RefSeq" id="WP_128466806.1">
    <property type="nucleotide sequence ID" value="NZ_CP035108.1"/>
</dbReference>
<dbReference type="CDD" id="cd19096">
    <property type="entry name" value="AKR_Fe-S_oxidoreductase"/>
    <property type="match status" value="1"/>
</dbReference>
<dbReference type="InterPro" id="IPR053135">
    <property type="entry name" value="AKR2_Oxidoreductase"/>
</dbReference>
<dbReference type="OrthoDB" id="9773828at2"/>
<dbReference type="PROSITE" id="PS00198">
    <property type="entry name" value="4FE4S_FER_1"/>
    <property type="match status" value="1"/>
</dbReference>
<sequence>MQYRKMPKTGDELSALGFGCMRLPMKNGRIDEERAISQIRYAIDNGVNYVDTAWPYHGGESEIVLGKALRDGYREKVRLATKLPSWLLESRADMDKYLNAQLEKLGTDKIDYYLVHTLNGALWKTVRELGVTEFLDQAKKDGRIVNAGFSFHGQGADFAPIVDAYNWDFCMIQYNFLDQEYQAGTAGLKYAASKGLGLIAMEPLRGGYLANTPPAEIQHIWDEAETKRSHVDWSLRWIWNHPEVKVIISGMNEETHIERNIASACDSFPDSLTEKELSIVNRVGKKYKELMKVGCTGCGYCMPCPVGVDIPGAFNCYNLAFLTGMENAGFHYILGLSGVTADGEKGYASMCVSCGECIDKCPQFIQIPDVLKDVAAKFEGEGFEERSAGVIKMFVDNLKK</sequence>
<protein>
    <submittedName>
        <fullName evidence="5">Aldo/keto reductase</fullName>
    </submittedName>
</protein>
<name>A0A3R5XXB3_9BACT</name>
<organism evidence="5 6">
    <name type="scientific">Geovibrio thiophilus</name>
    <dbReference type="NCBI Taxonomy" id="139438"/>
    <lineage>
        <taxon>Bacteria</taxon>
        <taxon>Pseudomonadati</taxon>
        <taxon>Deferribacterota</taxon>
        <taxon>Deferribacteres</taxon>
        <taxon>Deferribacterales</taxon>
        <taxon>Geovibrionaceae</taxon>
        <taxon>Geovibrio</taxon>
    </lineage>
</organism>
<evidence type="ECO:0000313" key="5">
    <source>
        <dbReference type="EMBL" id="QAR33520.1"/>
    </source>
</evidence>
<feature type="domain" description="4Fe-4S ferredoxin-type" evidence="4">
    <location>
        <begin position="342"/>
        <end position="370"/>
    </location>
</feature>
<evidence type="ECO:0000256" key="3">
    <source>
        <dbReference type="ARBA" id="ARBA00023014"/>
    </source>
</evidence>
<dbReference type="Proteomes" id="UP000287502">
    <property type="component" value="Chromosome"/>
</dbReference>
<evidence type="ECO:0000256" key="1">
    <source>
        <dbReference type="ARBA" id="ARBA00022723"/>
    </source>
</evidence>
<dbReference type="KEGG" id="gtl:EP073_08935"/>
<keyword evidence="3" id="KW-0411">Iron-sulfur</keyword>
<gene>
    <name evidence="5" type="ORF">EP073_08935</name>
</gene>
<dbReference type="InterPro" id="IPR036812">
    <property type="entry name" value="NAD(P)_OxRdtase_dom_sf"/>
</dbReference>
<evidence type="ECO:0000313" key="6">
    <source>
        <dbReference type="Proteomes" id="UP000287502"/>
    </source>
</evidence>
<dbReference type="SUPFAM" id="SSF51430">
    <property type="entry name" value="NAD(P)-linked oxidoreductase"/>
    <property type="match status" value="1"/>
</dbReference>
<dbReference type="GO" id="GO:0051536">
    <property type="term" value="F:iron-sulfur cluster binding"/>
    <property type="evidence" value="ECO:0007669"/>
    <property type="project" value="UniProtKB-KW"/>
</dbReference>
<evidence type="ECO:0000259" key="4">
    <source>
        <dbReference type="PROSITE" id="PS51379"/>
    </source>
</evidence>
<dbReference type="InterPro" id="IPR017896">
    <property type="entry name" value="4Fe4S_Fe-S-bd"/>
</dbReference>
<dbReference type="PROSITE" id="PS51379">
    <property type="entry name" value="4FE4S_FER_2"/>
    <property type="match status" value="1"/>
</dbReference>
<dbReference type="AlphaFoldDB" id="A0A3R5XXB3"/>
<keyword evidence="6" id="KW-1185">Reference proteome</keyword>
<dbReference type="PANTHER" id="PTHR43312:SF2">
    <property type="entry name" value="OXIDOREDUCTASE"/>
    <property type="match status" value="1"/>
</dbReference>
<keyword evidence="1" id="KW-0479">Metal-binding</keyword>